<dbReference type="InterPro" id="IPR001245">
    <property type="entry name" value="Ser-Thr/Tyr_kinase_cat_dom"/>
</dbReference>
<evidence type="ECO:0000256" key="1">
    <source>
        <dbReference type="ARBA" id="ARBA00004167"/>
    </source>
</evidence>
<feature type="transmembrane region" description="Helical" evidence="4">
    <location>
        <begin position="419"/>
        <end position="441"/>
    </location>
</feature>
<dbReference type="InterPro" id="IPR017441">
    <property type="entry name" value="Protein_kinase_ATP_BS"/>
</dbReference>
<accession>A0A914WKZ1</accession>
<dbReference type="PANTHER" id="PTHR24416">
    <property type="entry name" value="TYROSINE-PROTEIN KINASE RECEPTOR"/>
    <property type="match status" value="1"/>
</dbReference>
<dbReference type="PROSITE" id="PS00109">
    <property type="entry name" value="PROTEIN_KINASE_TYR"/>
    <property type="match status" value="1"/>
</dbReference>
<evidence type="ECO:0000259" key="5">
    <source>
        <dbReference type="PROSITE" id="PS50011"/>
    </source>
</evidence>
<dbReference type="GO" id="GO:0007169">
    <property type="term" value="P:cell surface receptor protein tyrosine kinase signaling pathway"/>
    <property type="evidence" value="ECO:0007669"/>
    <property type="project" value="TreeGrafter"/>
</dbReference>
<dbReference type="GO" id="GO:0043235">
    <property type="term" value="C:receptor complex"/>
    <property type="evidence" value="ECO:0007669"/>
    <property type="project" value="TreeGrafter"/>
</dbReference>
<evidence type="ECO:0000313" key="6">
    <source>
        <dbReference type="Proteomes" id="UP000887566"/>
    </source>
</evidence>
<evidence type="ECO:0000256" key="4">
    <source>
        <dbReference type="SAM" id="Phobius"/>
    </source>
</evidence>
<dbReference type="SUPFAM" id="SSF56112">
    <property type="entry name" value="Protein kinase-like (PK-like)"/>
    <property type="match status" value="1"/>
</dbReference>
<dbReference type="Gene3D" id="1.10.510.10">
    <property type="entry name" value="Transferase(Phosphotransferase) domain 1"/>
    <property type="match status" value="1"/>
</dbReference>
<dbReference type="InterPro" id="IPR000719">
    <property type="entry name" value="Prot_kinase_dom"/>
</dbReference>
<evidence type="ECO:0000256" key="2">
    <source>
        <dbReference type="ARBA" id="ARBA00051243"/>
    </source>
</evidence>
<protein>
    <submittedName>
        <fullName evidence="7">Protein kinase domain-containing protein</fullName>
    </submittedName>
</protein>
<dbReference type="GO" id="GO:0004714">
    <property type="term" value="F:transmembrane receptor protein tyrosine kinase activity"/>
    <property type="evidence" value="ECO:0007669"/>
    <property type="project" value="UniProtKB-EC"/>
</dbReference>
<evidence type="ECO:0000313" key="7">
    <source>
        <dbReference type="WBParaSite" id="PSAMB.scaffold4335size14976.g24033.t1"/>
    </source>
</evidence>
<keyword evidence="4" id="KW-1133">Transmembrane helix</keyword>
<dbReference type="PROSITE" id="PS50011">
    <property type="entry name" value="PROTEIN_KINASE_DOM"/>
    <property type="match status" value="1"/>
</dbReference>
<comment type="subcellular location">
    <subcellularLocation>
        <location evidence="1">Membrane</location>
        <topology evidence="1">Single-pass membrane protein</topology>
    </subcellularLocation>
</comment>
<comment type="catalytic activity">
    <reaction evidence="2">
        <text>L-tyrosyl-[protein] + ATP = O-phospho-L-tyrosyl-[protein] + ADP + H(+)</text>
        <dbReference type="Rhea" id="RHEA:10596"/>
        <dbReference type="Rhea" id="RHEA-COMP:10136"/>
        <dbReference type="Rhea" id="RHEA-COMP:20101"/>
        <dbReference type="ChEBI" id="CHEBI:15378"/>
        <dbReference type="ChEBI" id="CHEBI:30616"/>
        <dbReference type="ChEBI" id="CHEBI:46858"/>
        <dbReference type="ChEBI" id="CHEBI:61978"/>
        <dbReference type="ChEBI" id="CHEBI:456216"/>
        <dbReference type="EC" id="2.7.10.1"/>
    </reaction>
</comment>
<feature type="domain" description="Protein kinase" evidence="5">
    <location>
        <begin position="33"/>
        <end position="362"/>
    </location>
</feature>
<dbReference type="WBParaSite" id="PSAMB.scaffold4335size14976.g24033.t1">
    <property type="protein sequence ID" value="PSAMB.scaffold4335size14976.g24033.t1"/>
    <property type="gene ID" value="PSAMB.scaffold4335size14976.g24033"/>
</dbReference>
<dbReference type="SMART" id="SM00219">
    <property type="entry name" value="TyrKc"/>
    <property type="match status" value="1"/>
</dbReference>
<sequence>MPLTYIPLSVAKQDEDNETVDEQFEIPSADLTILPVAKLGTGHFGDVHRALLRESDGKQIMVAVKKLKVSTDVDLSPEQRAEEYLQHLKSLQCETRIMSSIGTHPNVLRLIGAVTKNRDDFCIITEYCEYGSLEKFLTDKEKQEKFINEYVVSSNDGYRLPTSEFYWKRQRDSSWDANFEQRRKEGLVTTSDLIWFGFQIAHAVEFLMNKSILHRDLALRNMLLTDGYIVKVADFGLSRQIHDGIYQPSQPSAMPIAYLAPEVLQYRQFSKKSESWAFGIVLWELFTLAGRQPYQNECGHVDESSVGAFLGSDKRLPMPEFAPFSMRKLIAELWNRDPADRPDFVVVKTKIVDELQNANPHLAALAQQAMNLDSSTSSRPSDSLISYEMLEKEQLRPQKVVSANQSSRKRIPEHRKARFFVLIAALVVAVILLAVLLFSWIQPQELAPRNETQLNSAATNMEKNTGTAPDARGIVAVRWSWSLNASLLHSKISGHRFYGPLGALDLGSGCGTAKWVPFATREDRNDTIVDFPFCLEYRAGPENLRAWRSMLLVTGDGREIMKGNDFHRNGFVYSKKGSWDFETWASNSTFIKNKTDNDPLTLKIEVFVDRASIGCKAREFVLLLVCFY</sequence>
<dbReference type="InterPro" id="IPR050122">
    <property type="entry name" value="RTK"/>
</dbReference>
<dbReference type="InterPro" id="IPR020635">
    <property type="entry name" value="Tyr_kinase_cat_dom"/>
</dbReference>
<dbReference type="Proteomes" id="UP000887566">
    <property type="component" value="Unplaced"/>
</dbReference>
<feature type="binding site" evidence="3">
    <location>
        <position position="66"/>
    </location>
    <ligand>
        <name>ATP</name>
        <dbReference type="ChEBI" id="CHEBI:30616"/>
    </ligand>
</feature>
<dbReference type="PANTHER" id="PTHR24416:SF602">
    <property type="entry name" value="PROTEIN VER-1-RELATED"/>
    <property type="match status" value="1"/>
</dbReference>
<reference evidence="7" key="1">
    <citation type="submission" date="2022-11" db="UniProtKB">
        <authorList>
            <consortium name="WormBaseParasite"/>
        </authorList>
    </citation>
    <scope>IDENTIFICATION</scope>
</reference>
<dbReference type="GO" id="GO:0005886">
    <property type="term" value="C:plasma membrane"/>
    <property type="evidence" value="ECO:0007669"/>
    <property type="project" value="TreeGrafter"/>
</dbReference>
<organism evidence="6 7">
    <name type="scientific">Plectus sambesii</name>
    <dbReference type="NCBI Taxonomy" id="2011161"/>
    <lineage>
        <taxon>Eukaryota</taxon>
        <taxon>Metazoa</taxon>
        <taxon>Ecdysozoa</taxon>
        <taxon>Nematoda</taxon>
        <taxon>Chromadorea</taxon>
        <taxon>Plectida</taxon>
        <taxon>Plectina</taxon>
        <taxon>Plectoidea</taxon>
        <taxon>Plectidae</taxon>
        <taxon>Plectus</taxon>
    </lineage>
</organism>
<proteinExistence type="predicted"/>
<dbReference type="Gene3D" id="3.30.200.20">
    <property type="entry name" value="Phosphorylase Kinase, domain 1"/>
    <property type="match status" value="1"/>
</dbReference>
<keyword evidence="3" id="KW-0547">Nucleotide-binding</keyword>
<keyword evidence="4" id="KW-0472">Membrane</keyword>
<dbReference type="InterPro" id="IPR008266">
    <property type="entry name" value="Tyr_kinase_AS"/>
</dbReference>
<dbReference type="GO" id="GO:0005524">
    <property type="term" value="F:ATP binding"/>
    <property type="evidence" value="ECO:0007669"/>
    <property type="project" value="UniProtKB-UniRule"/>
</dbReference>
<keyword evidence="3" id="KW-0067">ATP-binding</keyword>
<name>A0A914WKZ1_9BILA</name>
<dbReference type="Pfam" id="PF07714">
    <property type="entry name" value="PK_Tyr_Ser-Thr"/>
    <property type="match status" value="1"/>
</dbReference>
<keyword evidence="4" id="KW-0812">Transmembrane</keyword>
<dbReference type="CDD" id="cd00192">
    <property type="entry name" value="PTKc"/>
    <property type="match status" value="1"/>
</dbReference>
<keyword evidence="6" id="KW-1185">Reference proteome</keyword>
<dbReference type="PROSITE" id="PS00107">
    <property type="entry name" value="PROTEIN_KINASE_ATP"/>
    <property type="match status" value="1"/>
</dbReference>
<dbReference type="InterPro" id="IPR011009">
    <property type="entry name" value="Kinase-like_dom_sf"/>
</dbReference>
<evidence type="ECO:0000256" key="3">
    <source>
        <dbReference type="PROSITE-ProRule" id="PRU10141"/>
    </source>
</evidence>
<dbReference type="AlphaFoldDB" id="A0A914WKZ1"/>